<name>A0A9J6GDT2_HAELO</name>
<dbReference type="PANTHER" id="PTHR22954:SF3">
    <property type="entry name" value="PROTEIN CBG08539"/>
    <property type="match status" value="1"/>
</dbReference>
<feature type="region of interest" description="Disordered" evidence="1">
    <location>
        <begin position="92"/>
        <end position="123"/>
    </location>
</feature>
<dbReference type="AlphaFoldDB" id="A0A9J6GDT2"/>
<dbReference type="VEuPathDB" id="VectorBase:HLOH_044401"/>
<feature type="region of interest" description="Disordered" evidence="1">
    <location>
        <begin position="275"/>
        <end position="305"/>
    </location>
</feature>
<dbReference type="InterPro" id="IPR005312">
    <property type="entry name" value="DUF1759"/>
</dbReference>
<keyword evidence="3" id="KW-1185">Reference proteome</keyword>
<evidence type="ECO:0000256" key="1">
    <source>
        <dbReference type="SAM" id="MobiDB-lite"/>
    </source>
</evidence>
<dbReference type="OrthoDB" id="6514159at2759"/>
<reference evidence="2 3" key="1">
    <citation type="journal article" date="2020" name="Cell">
        <title>Large-Scale Comparative Analyses of Tick Genomes Elucidate Their Genetic Diversity and Vector Capacities.</title>
        <authorList>
            <consortium name="Tick Genome and Microbiome Consortium (TIGMIC)"/>
            <person name="Jia N."/>
            <person name="Wang J."/>
            <person name="Shi W."/>
            <person name="Du L."/>
            <person name="Sun Y."/>
            <person name="Zhan W."/>
            <person name="Jiang J.F."/>
            <person name="Wang Q."/>
            <person name="Zhang B."/>
            <person name="Ji P."/>
            <person name="Bell-Sakyi L."/>
            <person name="Cui X.M."/>
            <person name="Yuan T.T."/>
            <person name="Jiang B.G."/>
            <person name="Yang W.F."/>
            <person name="Lam T.T."/>
            <person name="Chang Q.C."/>
            <person name="Ding S.J."/>
            <person name="Wang X.J."/>
            <person name="Zhu J.G."/>
            <person name="Ruan X.D."/>
            <person name="Zhao L."/>
            <person name="Wei J.T."/>
            <person name="Ye R.Z."/>
            <person name="Que T.C."/>
            <person name="Du C.H."/>
            <person name="Zhou Y.H."/>
            <person name="Cheng J.X."/>
            <person name="Dai P.F."/>
            <person name="Guo W.B."/>
            <person name="Han X.H."/>
            <person name="Huang E.J."/>
            <person name="Li L.F."/>
            <person name="Wei W."/>
            <person name="Gao Y.C."/>
            <person name="Liu J.Z."/>
            <person name="Shao H.Z."/>
            <person name="Wang X."/>
            <person name="Wang C.C."/>
            <person name="Yang T.C."/>
            <person name="Huo Q.B."/>
            <person name="Li W."/>
            <person name="Chen H.Y."/>
            <person name="Chen S.E."/>
            <person name="Zhou L.G."/>
            <person name="Ni X.B."/>
            <person name="Tian J.H."/>
            <person name="Sheng Y."/>
            <person name="Liu T."/>
            <person name="Pan Y.S."/>
            <person name="Xia L.Y."/>
            <person name="Li J."/>
            <person name="Zhao F."/>
            <person name="Cao W.C."/>
        </authorList>
    </citation>
    <scope>NUCLEOTIDE SEQUENCE [LARGE SCALE GENOMIC DNA]</scope>
    <source>
        <strain evidence="2">HaeL-2018</strain>
    </source>
</reference>
<gene>
    <name evidence="2" type="ORF">HPB48_010009</name>
</gene>
<dbReference type="Pfam" id="PF03564">
    <property type="entry name" value="DUF1759"/>
    <property type="match status" value="1"/>
</dbReference>
<sequence length="381" mass="42460">MEIQRKKRRAVRSQVTRIVKELDECLAASAEPTVDALKAMLQRLETARVKLSEVDAAIERCLTDEDADEEFEQVLEYSDKIANSLGRLKHKIETQRLPRQAQAPITSSNEPQPQKTSAPKTKLPKLELIRFDGKRKNWQPFWEQFEQSVHKNADLTASDRFHYLRSLLTGDAAAAIAGLPATAQCYSDAVDLLQQRFGSPAALIQEHMQGLIDAQPLTSSKNVPALRRLYDRLQVHMRGLKSLGVADESYSAMLYPVLLRVLPADMILDYHRRQAEDSDGTSSAASANGDSASTGSSASSQGSPLRSLLHFYRRELESRERAAESRPDDNHGKPPPPFRKHHAASDNPRTPTVAASHGTSSDTQCYFVNRRHTTLPTATQK</sequence>
<dbReference type="EMBL" id="JABSTR010000006">
    <property type="protein sequence ID" value="KAH9372556.1"/>
    <property type="molecule type" value="Genomic_DNA"/>
</dbReference>
<dbReference type="PANTHER" id="PTHR22954">
    <property type="entry name" value="RETROVIRAL PROTEASE-RELATED"/>
    <property type="match status" value="1"/>
</dbReference>
<feature type="compositionally biased region" description="Basic and acidic residues" evidence="1">
    <location>
        <begin position="317"/>
        <end position="332"/>
    </location>
</feature>
<feature type="compositionally biased region" description="Low complexity" evidence="1">
    <location>
        <begin position="280"/>
        <end position="303"/>
    </location>
</feature>
<evidence type="ECO:0000313" key="3">
    <source>
        <dbReference type="Proteomes" id="UP000821853"/>
    </source>
</evidence>
<feature type="compositionally biased region" description="Polar residues" evidence="1">
    <location>
        <begin position="103"/>
        <end position="119"/>
    </location>
</feature>
<protein>
    <submittedName>
        <fullName evidence="2">Uncharacterized protein</fullName>
    </submittedName>
</protein>
<feature type="region of interest" description="Disordered" evidence="1">
    <location>
        <begin position="317"/>
        <end position="381"/>
    </location>
</feature>
<evidence type="ECO:0000313" key="2">
    <source>
        <dbReference type="EMBL" id="KAH9372556.1"/>
    </source>
</evidence>
<proteinExistence type="predicted"/>
<accession>A0A9J6GDT2</accession>
<feature type="compositionally biased region" description="Polar residues" evidence="1">
    <location>
        <begin position="357"/>
        <end position="366"/>
    </location>
</feature>
<organism evidence="2 3">
    <name type="scientific">Haemaphysalis longicornis</name>
    <name type="common">Bush tick</name>
    <dbReference type="NCBI Taxonomy" id="44386"/>
    <lineage>
        <taxon>Eukaryota</taxon>
        <taxon>Metazoa</taxon>
        <taxon>Ecdysozoa</taxon>
        <taxon>Arthropoda</taxon>
        <taxon>Chelicerata</taxon>
        <taxon>Arachnida</taxon>
        <taxon>Acari</taxon>
        <taxon>Parasitiformes</taxon>
        <taxon>Ixodida</taxon>
        <taxon>Ixodoidea</taxon>
        <taxon>Ixodidae</taxon>
        <taxon>Haemaphysalinae</taxon>
        <taxon>Haemaphysalis</taxon>
    </lineage>
</organism>
<dbReference type="Proteomes" id="UP000821853">
    <property type="component" value="Chromosome 4"/>
</dbReference>
<comment type="caution">
    <text evidence="2">The sequence shown here is derived from an EMBL/GenBank/DDBJ whole genome shotgun (WGS) entry which is preliminary data.</text>
</comment>
<dbReference type="OMA" id="SEIKKEC"/>